<protein>
    <submittedName>
        <fullName evidence="1">Sarcosine oxidase subunit gamma</fullName>
    </submittedName>
</protein>
<dbReference type="EMBL" id="JBHTKR010000002">
    <property type="protein sequence ID" value="MFD1194216.1"/>
    <property type="molecule type" value="Genomic_DNA"/>
</dbReference>
<dbReference type="SUPFAM" id="SSF103025">
    <property type="entry name" value="Folate-binding domain"/>
    <property type="match status" value="1"/>
</dbReference>
<keyword evidence="2" id="KW-1185">Reference proteome</keyword>
<sequence length="194" mass="20270">MSEPVSALNGASFEGLVTLQDRGPTGMITLRGDLAAPAMAKALDKVSGLTIPATRRVQPAKGSGQAQAAWMSPDELLLILPYGQVATVCASLSAALEGTHHLVADVSDARALITVSGPDARVREVLAKLAPVDLHPAQFGPGDFRRTRLAQVAGAFWMPEAGRIDVVCFRSVAQYVFDLLSAAADPAASVDYFG</sequence>
<dbReference type="Gene3D" id="3.30.70.1520">
    <property type="entry name" value="Heterotetrameric sarcosine oxidase"/>
    <property type="match status" value="1"/>
</dbReference>
<evidence type="ECO:0000313" key="2">
    <source>
        <dbReference type="Proteomes" id="UP001597151"/>
    </source>
</evidence>
<dbReference type="Pfam" id="PF04268">
    <property type="entry name" value="SoxG"/>
    <property type="match status" value="1"/>
</dbReference>
<gene>
    <name evidence="1" type="ORF">ACFQ3C_06005</name>
</gene>
<reference evidence="2" key="1">
    <citation type="journal article" date="2019" name="Int. J. Syst. Evol. Microbiol.">
        <title>The Global Catalogue of Microorganisms (GCM) 10K type strain sequencing project: providing services to taxonomists for standard genome sequencing and annotation.</title>
        <authorList>
            <consortium name="The Broad Institute Genomics Platform"/>
            <consortium name="The Broad Institute Genome Sequencing Center for Infectious Disease"/>
            <person name="Wu L."/>
            <person name="Ma J."/>
        </authorList>
    </citation>
    <scope>NUCLEOTIDE SEQUENCE [LARGE SCALE GENOMIC DNA]</scope>
    <source>
        <strain evidence="2">CCUG 55328</strain>
    </source>
</reference>
<organism evidence="1 2">
    <name type="scientific">Seohaeicola saemankumensis</name>
    <dbReference type="NCBI Taxonomy" id="481181"/>
    <lineage>
        <taxon>Bacteria</taxon>
        <taxon>Pseudomonadati</taxon>
        <taxon>Pseudomonadota</taxon>
        <taxon>Alphaproteobacteria</taxon>
        <taxon>Rhodobacterales</taxon>
        <taxon>Roseobacteraceae</taxon>
        <taxon>Seohaeicola</taxon>
    </lineage>
</organism>
<dbReference type="InterPro" id="IPR007375">
    <property type="entry name" value="SoxG"/>
</dbReference>
<comment type="caution">
    <text evidence="1">The sequence shown here is derived from an EMBL/GenBank/DDBJ whole genome shotgun (WGS) entry which is preliminary data.</text>
</comment>
<dbReference type="InterPro" id="IPR027266">
    <property type="entry name" value="TrmE/GcvT-like"/>
</dbReference>
<dbReference type="RefSeq" id="WP_380789589.1">
    <property type="nucleotide sequence ID" value="NZ_JBHTKR010000002.1"/>
</dbReference>
<evidence type="ECO:0000313" key="1">
    <source>
        <dbReference type="EMBL" id="MFD1194216.1"/>
    </source>
</evidence>
<accession>A0ABW3TDU7</accession>
<name>A0ABW3TDU7_9RHOB</name>
<dbReference type="Proteomes" id="UP001597151">
    <property type="component" value="Unassembled WGS sequence"/>
</dbReference>
<dbReference type="Gene3D" id="3.30.1360.120">
    <property type="entry name" value="Probable tRNA modification gtpase trme, domain 1"/>
    <property type="match status" value="1"/>
</dbReference>
<proteinExistence type="predicted"/>